<dbReference type="SUPFAM" id="SSF56762">
    <property type="entry name" value="HydB/Nqo4-like"/>
    <property type="match status" value="1"/>
</dbReference>
<keyword evidence="3 6" id="KW-0533">Nickel</keyword>
<dbReference type="InterPro" id="IPR029014">
    <property type="entry name" value="NiFe-Hase_large"/>
</dbReference>
<keyword evidence="5" id="KW-0560">Oxidoreductase</keyword>
<name>A0A9D5JYF5_9BACT</name>
<feature type="binding site" evidence="6">
    <location>
        <position position="416"/>
    </location>
    <ligand>
        <name>Ni(2+)</name>
        <dbReference type="ChEBI" id="CHEBI:49786"/>
    </ligand>
</feature>
<keyword evidence="6" id="KW-0408">Iron</keyword>
<dbReference type="EMBL" id="WJJP01000615">
    <property type="protein sequence ID" value="MBD3326664.1"/>
    <property type="molecule type" value="Genomic_DNA"/>
</dbReference>
<evidence type="ECO:0000313" key="8">
    <source>
        <dbReference type="Proteomes" id="UP000649604"/>
    </source>
</evidence>
<feature type="binding site" evidence="6">
    <location>
        <position position="67"/>
    </location>
    <ligand>
        <name>Fe cation</name>
        <dbReference type="ChEBI" id="CHEBI:24875"/>
    </ligand>
</feature>
<feature type="binding site" evidence="6">
    <location>
        <position position="67"/>
    </location>
    <ligand>
        <name>Ni(2+)</name>
        <dbReference type="ChEBI" id="CHEBI:49786"/>
    </ligand>
</feature>
<evidence type="ECO:0000256" key="2">
    <source>
        <dbReference type="ARBA" id="ARBA00009292"/>
    </source>
</evidence>
<comment type="cofactor">
    <cofactor evidence="6">
        <name>Fe cation</name>
        <dbReference type="ChEBI" id="CHEBI:24875"/>
    </cofactor>
</comment>
<feature type="binding site" evidence="6">
    <location>
        <position position="45"/>
    </location>
    <ligand>
        <name>Mg(2+)</name>
        <dbReference type="ChEBI" id="CHEBI:18420"/>
    </ligand>
</feature>
<dbReference type="Gene3D" id="1.10.645.10">
    <property type="entry name" value="Cytochrome-c3 Hydrogenase, chain B"/>
    <property type="match status" value="1"/>
</dbReference>
<accession>A0A9D5JYF5</accession>
<evidence type="ECO:0000256" key="3">
    <source>
        <dbReference type="ARBA" id="ARBA00022596"/>
    </source>
</evidence>
<dbReference type="InterPro" id="IPR001501">
    <property type="entry name" value="Ni-dep_hyd_lsu"/>
</dbReference>
<comment type="cofactor">
    <cofactor evidence="1 6">
        <name>Ni(2+)</name>
        <dbReference type="ChEBI" id="CHEBI:49786"/>
    </cofactor>
</comment>
<protein>
    <submittedName>
        <fullName evidence="7">Ni/Fe hydrogenase subunit alpha</fullName>
    </submittedName>
</protein>
<dbReference type="InterPro" id="IPR018194">
    <property type="entry name" value="Ni-dep_hyd_lsu_Ni_BS"/>
</dbReference>
<comment type="caution">
    <text evidence="7">The sequence shown here is derived from an EMBL/GenBank/DDBJ whole genome shotgun (WGS) entry which is preliminary data.</text>
</comment>
<evidence type="ECO:0000256" key="6">
    <source>
        <dbReference type="PIRSR" id="PIRSR601501-1"/>
    </source>
</evidence>
<dbReference type="PROSITE" id="PS00508">
    <property type="entry name" value="NI_HGENASE_L_2"/>
    <property type="match status" value="1"/>
</dbReference>
<dbReference type="GO" id="GO:0008901">
    <property type="term" value="F:ferredoxin hydrogenase activity"/>
    <property type="evidence" value="ECO:0007669"/>
    <property type="project" value="InterPro"/>
</dbReference>
<evidence type="ECO:0000256" key="5">
    <source>
        <dbReference type="ARBA" id="ARBA00023002"/>
    </source>
</evidence>
<keyword evidence="6" id="KW-0460">Magnesium</keyword>
<proteinExistence type="inferred from homology"/>
<feature type="binding site" evidence="6">
    <location>
        <position position="422"/>
    </location>
    <ligand>
        <name>Mg(2+)</name>
        <dbReference type="ChEBI" id="CHEBI:18420"/>
    </ligand>
</feature>
<feature type="binding site" evidence="6">
    <location>
        <position position="64"/>
    </location>
    <ligand>
        <name>Ni(2+)</name>
        <dbReference type="ChEBI" id="CHEBI:49786"/>
    </ligand>
</feature>
<dbReference type="Proteomes" id="UP000649604">
    <property type="component" value="Unassembled WGS sequence"/>
</dbReference>
<organism evidence="7 8">
    <name type="scientific">candidate division KSB3 bacterium</name>
    <dbReference type="NCBI Taxonomy" id="2044937"/>
    <lineage>
        <taxon>Bacteria</taxon>
        <taxon>candidate division KSB3</taxon>
    </lineage>
</organism>
<sequence length="429" mass="48210">MPNTVKVDVHHLTRVEGHGNIKVDVANGELKECKLEIVEAPRFFEAMLKGRHYDEAALITSRICGICSMGHQMASLRATEDAFGIQTSKQEELLRRLMNCGEYFESHVLHVYFLAVPDFAGAKSVLPLVNTHKDAVIQALKLKKLGHEVGDMVGGRLIHSMATNVKAMTKVPTAKTLHEIIDRLKDAKKELLIGAELLKALPIPEFERETEYISLYNEGEYALLKGNIYSSDTGETSYKNYRQMTNEYLCDHSTAKRTKHSRESFMVGALARFNNSYEWLSDDAKQLADDLGLKAPCHNPYLITVAQFVELMHIADDCIEAAEELLQMQPQLEDRSFPLKAGTGVGAVEVPRGILYHEYTYNDQGYMEKANCIIPTGQNLQNIEDDMKALVPTILDKSQEDITLRLEMLVRAYDPCISCSAHLLTVEFV</sequence>
<gene>
    <name evidence="7" type="ORF">GF339_18920</name>
</gene>
<dbReference type="AlphaFoldDB" id="A0A9D5JYF5"/>
<dbReference type="PANTHER" id="PTHR43600:SF2">
    <property type="entry name" value="F420-NON-REDUCING HYDROGENASE VHU SUBUNIT A"/>
    <property type="match status" value="1"/>
</dbReference>
<keyword evidence="4 6" id="KW-0479">Metal-binding</keyword>
<dbReference type="Pfam" id="PF00374">
    <property type="entry name" value="NiFeSe_Hases"/>
    <property type="match status" value="2"/>
</dbReference>
<dbReference type="GO" id="GO:0016151">
    <property type="term" value="F:nickel cation binding"/>
    <property type="evidence" value="ECO:0007669"/>
    <property type="project" value="InterPro"/>
</dbReference>
<evidence type="ECO:0000313" key="7">
    <source>
        <dbReference type="EMBL" id="MBD3326664.1"/>
    </source>
</evidence>
<reference evidence="7" key="1">
    <citation type="submission" date="2019-11" db="EMBL/GenBank/DDBJ databases">
        <title>Microbial mats filling the niche in hypersaline microbial mats.</title>
        <authorList>
            <person name="Wong H.L."/>
            <person name="Macleod F.I."/>
            <person name="White R.A. III"/>
            <person name="Burns B.P."/>
        </authorList>
    </citation>
    <scope>NUCLEOTIDE SEQUENCE</scope>
    <source>
        <strain evidence="7">Rbin_158</strain>
    </source>
</reference>
<dbReference type="PANTHER" id="PTHR43600">
    <property type="entry name" value="COENZYME F420 HYDROGENASE, SUBUNIT ALPHA"/>
    <property type="match status" value="1"/>
</dbReference>
<evidence type="ECO:0000256" key="4">
    <source>
        <dbReference type="ARBA" id="ARBA00022723"/>
    </source>
</evidence>
<evidence type="ECO:0000256" key="1">
    <source>
        <dbReference type="ARBA" id="ARBA00001967"/>
    </source>
</evidence>
<comment type="similarity">
    <text evidence="2">Belongs to the [NiFe]/[NiFeSe] hydrogenase large subunit family.</text>
</comment>
<feature type="binding site" evidence="6">
    <location>
        <position position="419"/>
    </location>
    <ligand>
        <name>Fe cation</name>
        <dbReference type="ChEBI" id="CHEBI:24875"/>
    </ligand>
</feature>